<feature type="transmembrane region" description="Helical" evidence="4">
    <location>
        <begin position="349"/>
        <end position="371"/>
    </location>
</feature>
<evidence type="ECO:0000259" key="5">
    <source>
        <dbReference type="PROSITE" id="PS50850"/>
    </source>
</evidence>
<name>A0AAX3BFC7_9SPIR</name>
<dbReference type="AlphaFoldDB" id="A0AAX3BFC7"/>
<keyword evidence="2 4" id="KW-1133">Transmembrane helix</keyword>
<dbReference type="GO" id="GO:0022857">
    <property type="term" value="F:transmembrane transporter activity"/>
    <property type="evidence" value="ECO:0007669"/>
    <property type="project" value="InterPro"/>
</dbReference>
<proteinExistence type="predicted"/>
<dbReference type="PANTHER" id="PTHR23518">
    <property type="entry name" value="C-METHYLTRANSFERASE"/>
    <property type="match status" value="1"/>
</dbReference>
<dbReference type="Pfam" id="PF07690">
    <property type="entry name" value="MFS_1"/>
    <property type="match status" value="1"/>
</dbReference>
<organism evidence="6 7">
    <name type="scientific">Thermospira aquatica</name>
    <dbReference type="NCBI Taxonomy" id="2828656"/>
    <lineage>
        <taxon>Bacteria</taxon>
        <taxon>Pseudomonadati</taxon>
        <taxon>Spirochaetota</taxon>
        <taxon>Spirochaetia</taxon>
        <taxon>Brevinematales</taxon>
        <taxon>Thermospiraceae</taxon>
        <taxon>Thermospira</taxon>
    </lineage>
</organism>
<dbReference type="EMBL" id="CP073355">
    <property type="protein sequence ID" value="URA10838.1"/>
    <property type="molecule type" value="Genomic_DNA"/>
</dbReference>
<protein>
    <submittedName>
        <fullName evidence="6">MFS transporter</fullName>
    </submittedName>
</protein>
<dbReference type="SUPFAM" id="SSF103473">
    <property type="entry name" value="MFS general substrate transporter"/>
    <property type="match status" value="1"/>
</dbReference>
<feature type="transmembrane region" description="Helical" evidence="4">
    <location>
        <begin position="149"/>
        <end position="167"/>
    </location>
</feature>
<dbReference type="PROSITE" id="PS50850">
    <property type="entry name" value="MFS"/>
    <property type="match status" value="1"/>
</dbReference>
<evidence type="ECO:0000313" key="6">
    <source>
        <dbReference type="EMBL" id="URA10838.1"/>
    </source>
</evidence>
<feature type="transmembrane region" description="Helical" evidence="4">
    <location>
        <begin position="12"/>
        <end position="33"/>
    </location>
</feature>
<sequence>MEKTKAKLHRNVWLTGFTSFFTDVSTEIVYPLIQAFVSSILKSQAALVGPVLGIIEGVAESTASILKLFSGYISDKLGKRKSLTILGYSFSALAKVLFFIPYWVSVFSARILDRIGKGIRTAPRDALIAYSVDPSIKGKAFGLQRSMDFAGAFVGTLLSFVLITFVFRGVDRYAEPARFYPIFAIALIPAIIGVIFLFFTKEPNVEKKEAQMPKLSLKHYTPALRVFFLAQFFFTLGNSSNQFLLLRSQDLGNSLAMVTLMYLVFNFTTTLLSMPFGSLSDKIGRKGVLVTGYALYGLVYLLFGLAPANTPWMVWGLWILYGVYYALTEGAEKAFVSDLAPENSVATAIGFYNMIVGVTLLPASVIAGFLYRVAAPLPFWFGGVMALVNCLLIGFGVRVEKKA</sequence>
<keyword evidence="7" id="KW-1185">Reference proteome</keyword>
<keyword evidence="1 4" id="KW-0812">Transmembrane</keyword>
<evidence type="ECO:0000256" key="2">
    <source>
        <dbReference type="ARBA" id="ARBA00022989"/>
    </source>
</evidence>
<dbReference type="PANTHER" id="PTHR23518:SF2">
    <property type="entry name" value="MAJOR FACILITATOR SUPERFAMILY TRANSPORTER"/>
    <property type="match status" value="1"/>
</dbReference>
<feature type="transmembrane region" description="Helical" evidence="4">
    <location>
        <begin position="312"/>
        <end position="328"/>
    </location>
</feature>
<gene>
    <name evidence="6" type="ORF">KDW03_03260</name>
</gene>
<dbReference type="KEGG" id="taqu:KDW03_03260"/>
<feature type="transmembrane region" description="Helical" evidence="4">
    <location>
        <begin position="288"/>
        <end position="306"/>
    </location>
</feature>
<accession>A0AAX3BFC7</accession>
<dbReference type="InterPro" id="IPR036259">
    <property type="entry name" value="MFS_trans_sf"/>
</dbReference>
<feature type="transmembrane region" description="Helical" evidence="4">
    <location>
        <begin position="377"/>
        <end position="397"/>
    </location>
</feature>
<reference evidence="6" key="1">
    <citation type="submission" date="2021-04" db="EMBL/GenBank/DDBJ databases">
        <authorList>
            <person name="Postec A."/>
        </authorList>
    </citation>
    <scope>NUCLEOTIDE SEQUENCE</scope>
    <source>
        <strain evidence="6">F1F22</strain>
    </source>
</reference>
<evidence type="ECO:0000256" key="3">
    <source>
        <dbReference type="ARBA" id="ARBA00023136"/>
    </source>
</evidence>
<dbReference type="RefSeq" id="WP_271435965.1">
    <property type="nucleotide sequence ID" value="NZ_CP073355.1"/>
</dbReference>
<feature type="transmembrane region" description="Helical" evidence="4">
    <location>
        <begin position="85"/>
        <end position="104"/>
    </location>
</feature>
<feature type="transmembrane region" description="Helical" evidence="4">
    <location>
        <begin position="179"/>
        <end position="199"/>
    </location>
</feature>
<evidence type="ECO:0000313" key="7">
    <source>
        <dbReference type="Proteomes" id="UP001056539"/>
    </source>
</evidence>
<feature type="domain" description="Major facilitator superfamily (MFS) profile" evidence="5">
    <location>
        <begin position="11"/>
        <end position="401"/>
    </location>
</feature>
<dbReference type="Proteomes" id="UP001056539">
    <property type="component" value="Chromosome"/>
</dbReference>
<dbReference type="InterPro" id="IPR011701">
    <property type="entry name" value="MFS"/>
</dbReference>
<dbReference type="CDD" id="cd17370">
    <property type="entry name" value="MFS_MJ1317_like"/>
    <property type="match status" value="1"/>
</dbReference>
<feature type="transmembrane region" description="Helical" evidence="4">
    <location>
        <begin position="256"/>
        <end position="276"/>
    </location>
</feature>
<dbReference type="Gene3D" id="1.20.1250.20">
    <property type="entry name" value="MFS general substrate transporter like domains"/>
    <property type="match status" value="2"/>
</dbReference>
<reference evidence="6" key="2">
    <citation type="submission" date="2022-06" db="EMBL/GenBank/DDBJ databases">
        <title>Thermospira aquatica gen. nov., sp. nov.</title>
        <authorList>
            <person name="Ben Ali Gam Z."/>
            <person name="Labat M."/>
        </authorList>
    </citation>
    <scope>NUCLEOTIDE SEQUENCE</scope>
    <source>
        <strain evidence="6">F1F22</strain>
    </source>
</reference>
<dbReference type="InterPro" id="IPR020846">
    <property type="entry name" value="MFS_dom"/>
</dbReference>
<evidence type="ECO:0000256" key="1">
    <source>
        <dbReference type="ARBA" id="ARBA00022692"/>
    </source>
</evidence>
<feature type="transmembrane region" description="Helical" evidence="4">
    <location>
        <begin position="220"/>
        <end position="236"/>
    </location>
</feature>
<keyword evidence="3 4" id="KW-0472">Membrane</keyword>
<evidence type="ECO:0000256" key="4">
    <source>
        <dbReference type="SAM" id="Phobius"/>
    </source>
</evidence>